<dbReference type="InterPro" id="IPR007372">
    <property type="entry name" value="Lipid/polyisoprenoid-bd_YceI"/>
</dbReference>
<comment type="similarity">
    <text evidence="1">Belongs to the UPF0312 family.</text>
</comment>
<name>A0A4V0YZF6_KTERU</name>
<protein>
    <submittedName>
        <fullName evidence="3">Polyisoprenoid-binding protein</fullName>
    </submittedName>
</protein>
<gene>
    <name evidence="3" type="ORF">EPA93_27660</name>
</gene>
<dbReference type="AlphaFoldDB" id="A0A4V0YZF6"/>
<accession>A0A4V0YZF6</accession>
<sequence>MAWEIDPSHTLVEFAVVHLMINTVKGRFTDISGTIHLDAQQPETSWVKAQVKAASIQTGVAQRDAHLRSADFFDVSKFPLIAFESTRITNVEKNHCTLHGNLSLHGVTRPIEFQAEYTGHNRDPFSGGWRAGLYATTVIDRRDFAMSFEQTHMGIATVGYKVRIEINAEAILL</sequence>
<keyword evidence="4" id="KW-1185">Reference proteome</keyword>
<dbReference type="SUPFAM" id="SSF101874">
    <property type="entry name" value="YceI-like"/>
    <property type="match status" value="1"/>
</dbReference>
<evidence type="ECO:0000313" key="3">
    <source>
        <dbReference type="EMBL" id="QBD79551.1"/>
    </source>
</evidence>
<dbReference type="EMBL" id="CP035758">
    <property type="protein sequence ID" value="QBD79551.1"/>
    <property type="molecule type" value="Genomic_DNA"/>
</dbReference>
<dbReference type="InterPro" id="IPR036761">
    <property type="entry name" value="TTHA0802/YceI-like_sf"/>
</dbReference>
<dbReference type="PANTHER" id="PTHR34406">
    <property type="entry name" value="PROTEIN YCEI"/>
    <property type="match status" value="1"/>
</dbReference>
<feature type="domain" description="Lipid/polyisoprenoid-binding YceI-like" evidence="2">
    <location>
        <begin position="2"/>
        <end position="171"/>
    </location>
</feature>
<dbReference type="Pfam" id="PF04264">
    <property type="entry name" value="YceI"/>
    <property type="match status" value="1"/>
</dbReference>
<dbReference type="Proteomes" id="UP000290365">
    <property type="component" value="Chromosome"/>
</dbReference>
<dbReference type="KEGG" id="kbs:EPA93_27660"/>
<reference evidence="3 4" key="1">
    <citation type="submission" date="2019-01" db="EMBL/GenBank/DDBJ databases">
        <title>Ktedonosporobacter rubrisoli SCAWS-G2.</title>
        <authorList>
            <person name="Huang Y."/>
            <person name="Yan B."/>
        </authorList>
    </citation>
    <scope>NUCLEOTIDE SEQUENCE [LARGE SCALE GENOMIC DNA]</scope>
    <source>
        <strain evidence="3 4">SCAWS-G2</strain>
    </source>
</reference>
<dbReference type="Gene3D" id="2.40.128.110">
    <property type="entry name" value="Lipid/polyisoprenoid-binding, YceI-like"/>
    <property type="match status" value="1"/>
</dbReference>
<proteinExistence type="inferred from homology"/>
<dbReference type="SMART" id="SM00867">
    <property type="entry name" value="YceI"/>
    <property type="match status" value="1"/>
</dbReference>
<organism evidence="3 4">
    <name type="scientific">Ktedonosporobacter rubrisoli</name>
    <dbReference type="NCBI Taxonomy" id="2509675"/>
    <lineage>
        <taxon>Bacteria</taxon>
        <taxon>Bacillati</taxon>
        <taxon>Chloroflexota</taxon>
        <taxon>Ktedonobacteria</taxon>
        <taxon>Ktedonobacterales</taxon>
        <taxon>Ktedonosporobacteraceae</taxon>
        <taxon>Ktedonosporobacter</taxon>
    </lineage>
</organism>
<dbReference type="PANTHER" id="PTHR34406:SF1">
    <property type="entry name" value="PROTEIN YCEI"/>
    <property type="match status" value="1"/>
</dbReference>
<dbReference type="RefSeq" id="WP_129890605.1">
    <property type="nucleotide sequence ID" value="NZ_CP035758.1"/>
</dbReference>
<evidence type="ECO:0000256" key="1">
    <source>
        <dbReference type="ARBA" id="ARBA00008812"/>
    </source>
</evidence>
<evidence type="ECO:0000259" key="2">
    <source>
        <dbReference type="SMART" id="SM00867"/>
    </source>
</evidence>
<evidence type="ECO:0000313" key="4">
    <source>
        <dbReference type="Proteomes" id="UP000290365"/>
    </source>
</evidence>
<dbReference type="OrthoDB" id="9811006at2"/>